<comment type="caution">
    <text evidence="1">The sequence shown here is derived from an EMBL/GenBank/DDBJ whole genome shotgun (WGS) entry which is preliminary data.</text>
</comment>
<reference evidence="1" key="1">
    <citation type="submission" date="2023-11" db="EMBL/GenBank/DDBJ databases">
        <authorList>
            <person name="Poullet M."/>
        </authorList>
    </citation>
    <scope>NUCLEOTIDE SEQUENCE</scope>
    <source>
        <strain evidence="1">E1834</strain>
    </source>
</reference>
<organism evidence="1 2">
    <name type="scientific">Meloidogyne enterolobii</name>
    <name type="common">Root-knot nematode worm</name>
    <name type="synonym">Meloidogyne mayaguensis</name>
    <dbReference type="NCBI Taxonomy" id="390850"/>
    <lineage>
        <taxon>Eukaryota</taxon>
        <taxon>Metazoa</taxon>
        <taxon>Ecdysozoa</taxon>
        <taxon>Nematoda</taxon>
        <taxon>Chromadorea</taxon>
        <taxon>Rhabditida</taxon>
        <taxon>Tylenchina</taxon>
        <taxon>Tylenchomorpha</taxon>
        <taxon>Tylenchoidea</taxon>
        <taxon>Meloidogynidae</taxon>
        <taxon>Meloidogyninae</taxon>
        <taxon>Meloidogyne</taxon>
    </lineage>
</organism>
<gene>
    <name evidence="1" type="ORF">MENTE1834_LOCUS20908</name>
</gene>
<protein>
    <submittedName>
        <fullName evidence="1">Uncharacterized protein</fullName>
    </submittedName>
</protein>
<evidence type="ECO:0000313" key="1">
    <source>
        <dbReference type="EMBL" id="CAK5074187.1"/>
    </source>
</evidence>
<dbReference type="EMBL" id="CAVMJV010000025">
    <property type="protein sequence ID" value="CAK5074187.1"/>
    <property type="molecule type" value="Genomic_DNA"/>
</dbReference>
<sequence length="60" mass="6944">MKIKFILIFLFIFVVVNSRSHGGKGYGKMDNLEEVCQIKQKLGIIEKEMKKLHINYVGCN</sequence>
<keyword evidence="2" id="KW-1185">Reference proteome</keyword>
<name>A0ACB0Z5D2_MELEN</name>
<dbReference type="Proteomes" id="UP001497535">
    <property type="component" value="Unassembled WGS sequence"/>
</dbReference>
<evidence type="ECO:0000313" key="2">
    <source>
        <dbReference type="Proteomes" id="UP001497535"/>
    </source>
</evidence>
<accession>A0ACB0Z5D2</accession>
<proteinExistence type="predicted"/>